<name>A0ABP8MPH4_9BACT</name>
<proteinExistence type="predicted"/>
<dbReference type="Proteomes" id="UP001500840">
    <property type="component" value="Unassembled WGS sequence"/>
</dbReference>
<protein>
    <submittedName>
        <fullName evidence="2">Uncharacterized protein</fullName>
    </submittedName>
</protein>
<accession>A0ABP8MPH4</accession>
<reference evidence="3" key="1">
    <citation type="journal article" date="2019" name="Int. J. Syst. Evol. Microbiol.">
        <title>The Global Catalogue of Microorganisms (GCM) 10K type strain sequencing project: providing services to taxonomists for standard genome sequencing and annotation.</title>
        <authorList>
            <consortium name="The Broad Institute Genomics Platform"/>
            <consortium name="The Broad Institute Genome Sequencing Center for Infectious Disease"/>
            <person name="Wu L."/>
            <person name="Ma J."/>
        </authorList>
    </citation>
    <scope>NUCLEOTIDE SEQUENCE [LARGE SCALE GENOMIC DNA]</scope>
    <source>
        <strain evidence="3">JCM 17759</strain>
    </source>
</reference>
<keyword evidence="1" id="KW-1133">Transmembrane helix</keyword>
<feature type="transmembrane region" description="Helical" evidence="1">
    <location>
        <begin position="33"/>
        <end position="52"/>
    </location>
</feature>
<keyword evidence="3" id="KW-1185">Reference proteome</keyword>
<dbReference type="EMBL" id="BAABGA010000031">
    <property type="protein sequence ID" value="GAA4453898.1"/>
    <property type="molecule type" value="Genomic_DNA"/>
</dbReference>
<sequence length="53" mass="6096">MLMRIPEYPVQDQVENKCGLDEPFIDHTPREMMVGQIALILLFVIAILLRTIA</sequence>
<gene>
    <name evidence="2" type="ORF">GCM10023156_25520</name>
</gene>
<dbReference type="RefSeq" id="WP_339943006.1">
    <property type="nucleotide sequence ID" value="NZ_BAABGA010000031.1"/>
</dbReference>
<evidence type="ECO:0000313" key="2">
    <source>
        <dbReference type="EMBL" id="GAA4453898.1"/>
    </source>
</evidence>
<keyword evidence="1" id="KW-0812">Transmembrane</keyword>
<evidence type="ECO:0000256" key="1">
    <source>
        <dbReference type="SAM" id="Phobius"/>
    </source>
</evidence>
<comment type="caution">
    <text evidence="2">The sequence shown here is derived from an EMBL/GenBank/DDBJ whole genome shotgun (WGS) entry which is preliminary data.</text>
</comment>
<keyword evidence="1" id="KW-0472">Membrane</keyword>
<evidence type="ECO:0000313" key="3">
    <source>
        <dbReference type="Proteomes" id="UP001500840"/>
    </source>
</evidence>
<organism evidence="2 3">
    <name type="scientific">Novipirellula rosea</name>
    <dbReference type="NCBI Taxonomy" id="1031540"/>
    <lineage>
        <taxon>Bacteria</taxon>
        <taxon>Pseudomonadati</taxon>
        <taxon>Planctomycetota</taxon>
        <taxon>Planctomycetia</taxon>
        <taxon>Pirellulales</taxon>
        <taxon>Pirellulaceae</taxon>
        <taxon>Novipirellula</taxon>
    </lineage>
</organism>